<protein>
    <submittedName>
        <fullName evidence="2">DUF397 domain-containing protein</fullName>
    </submittedName>
</protein>
<keyword evidence="3" id="KW-1185">Reference proteome</keyword>
<proteinExistence type="predicted"/>
<accession>A0ABY9IPM9</accession>
<evidence type="ECO:0000313" key="3">
    <source>
        <dbReference type="Proteomes" id="UP001235744"/>
    </source>
</evidence>
<name>A0ABY9IPM9_9ACTN</name>
<dbReference type="InterPro" id="IPR007278">
    <property type="entry name" value="DUF397"/>
</dbReference>
<dbReference type="Proteomes" id="UP001235744">
    <property type="component" value="Chromosome"/>
</dbReference>
<gene>
    <name evidence="2" type="ORF">P8A19_12135</name>
</gene>
<dbReference type="EMBL" id="CP120988">
    <property type="protein sequence ID" value="WLQ56142.1"/>
    <property type="molecule type" value="Genomic_DNA"/>
</dbReference>
<reference evidence="2 3" key="1">
    <citation type="submission" date="2023-03" db="EMBL/GenBank/DDBJ databases">
        <title>Isolation and description of six Streptomyces strains from soil environments, able to metabolize different microbial glucans.</title>
        <authorList>
            <person name="Widen T."/>
            <person name="Larsbrink J."/>
        </authorList>
    </citation>
    <scope>NUCLEOTIDE SEQUENCE [LARGE SCALE GENOMIC DNA]</scope>
    <source>
        <strain evidence="2 3">Alt2</strain>
    </source>
</reference>
<evidence type="ECO:0000259" key="1">
    <source>
        <dbReference type="Pfam" id="PF04149"/>
    </source>
</evidence>
<organism evidence="2 3">
    <name type="scientific">Streptomyces poriferorum</name>
    <dbReference type="NCBI Taxonomy" id="2798799"/>
    <lineage>
        <taxon>Bacteria</taxon>
        <taxon>Bacillati</taxon>
        <taxon>Actinomycetota</taxon>
        <taxon>Actinomycetes</taxon>
        <taxon>Kitasatosporales</taxon>
        <taxon>Streptomycetaceae</taxon>
        <taxon>Streptomyces</taxon>
    </lineage>
</organism>
<sequence length="78" mass="8132">MVRARRGFGKDSCRSGKLAPGDLLGASLPRPGACVEVSAHPAAVHVRDAEVTDGPVLTDLRHAWSAFLGAATQGVLRK</sequence>
<dbReference type="RefSeq" id="WP_306071785.1">
    <property type="nucleotide sequence ID" value="NZ_CP120988.1"/>
</dbReference>
<dbReference type="Pfam" id="PF04149">
    <property type="entry name" value="DUF397"/>
    <property type="match status" value="1"/>
</dbReference>
<evidence type="ECO:0000313" key="2">
    <source>
        <dbReference type="EMBL" id="WLQ56142.1"/>
    </source>
</evidence>
<feature type="domain" description="DUF397" evidence="1">
    <location>
        <begin position="32"/>
        <end position="71"/>
    </location>
</feature>